<dbReference type="PANTHER" id="PTHR46114:SF1">
    <property type="entry name" value="ZAD DOMAIN-CONTAINING PROTEIN"/>
    <property type="match status" value="1"/>
</dbReference>
<dbReference type="EMBL" id="KK853124">
    <property type="protein sequence ID" value="KDR11031.1"/>
    <property type="molecule type" value="Genomic_DNA"/>
</dbReference>
<dbReference type="AlphaFoldDB" id="A0A067QNX4"/>
<sequence>MSFKMHLLHSHLDFIPSNCSAVSDEHGERFHQDISVMEQRYKNKWSAAMLADYCWMVKKGCSSS</sequence>
<proteinExistence type="predicted"/>
<reference evidence="1 2" key="1">
    <citation type="journal article" date="2014" name="Nat. Commun.">
        <title>Molecular traces of alternative social organization in a termite genome.</title>
        <authorList>
            <person name="Terrapon N."/>
            <person name="Li C."/>
            <person name="Robertson H.M."/>
            <person name="Ji L."/>
            <person name="Meng X."/>
            <person name="Booth W."/>
            <person name="Chen Z."/>
            <person name="Childers C.P."/>
            <person name="Glastad K.M."/>
            <person name="Gokhale K."/>
            <person name="Gowin J."/>
            <person name="Gronenberg W."/>
            <person name="Hermansen R.A."/>
            <person name="Hu H."/>
            <person name="Hunt B.G."/>
            <person name="Huylmans A.K."/>
            <person name="Khalil S.M."/>
            <person name="Mitchell R.D."/>
            <person name="Munoz-Torres M.C."/>
            <person name="Mustard J.A."/>
            <person name="Pan H."/>
            <person name="Reese J.T."/>
            <person name="Scharf M.E."/>
            <person name="Sun F."/>
            <person name="Vogel H."/>
            <person name="Xiao J."/>
            <person name="Yang W."/>
            <person name="Yang Z."/>
            <person name="Yang Z."/>
            <person name="Zhou J."/>
            <person name="Zhu J."/>
            <person name="Brent C.S."/>
            <person name="Elsik C.G."/>
            <person name="Goodisman M.A."/>
            <person name="Liberles D.A."/>
            <person name="Roe R.M."/>
            <person name="Vargo E.L."/>
            <person name="Vilcinskas A."/>
            <person name="Wang J."/>
            <person name="Bornberg-Bauer E."/>
            <person name="Korb J."/>
            <person name="Zhang G."/>
            <person name="Liebig J."/>
        </authorList>
    </citation>
    <scope>NUCLEOTIDE SEQUENCE [LARGE SCALE GENOMIC DNA]</scope>
    <source>
        <tissue evidence="1">Whole organism</tissue>
    </source>
</reference>
<dbReference type="Proteomes" id="UP000027135">
    <property type="component" value="Unassembled WGS sequence"/>
</dbReference>
<organism evidence="1 2">
    <name type="scientific">Zootermopsis nevadensis</name>
    <name type="common">Dampwood termite</name>
    <dbReference type="NCBI Taxonomy" id="136037"/>
    <lineage>
        <taxon>Eukaryota</taxon>
        <taxon>Metazoa</taxon>
        <taxon>Ecdysozoa</taxon>
        <taxon>Arthropoda</taxon>
        <taxon>Hexapoda</taxon>
        <taxon>Insecta</taxon>
        <taxon>Pterygota</taxon>
        <taxon>Neoptera</taxon>
        <taxon>Polyneoptera</taxon>
        <taxon>Dictyoptera</taxon>
        <taxon>Blattodea</taxon>
        <taxon>Blattoidea</taxon>
        <taxon>Termitoidae</taxon>
        <taxon>Termopsidae</taxon>
        <taxon>Zootermopsis</taxon>
    </lineage>
</organism>
<protein>
    <submittedName>
        <fullName evidence="1">Uncharacterized protein</fullName>
    </submittedName>
</protein>
<dbReference type="PANTHER" id="PTHR46114">
    <property type="entry name" value="APPLE DOMAIN-CONTAINING PROTEIN"/>
    <property type="match status" value="1"/>
</dbReference>
<dbReference type="eggNOG" id="ENOG502SEJE">
    <property type="taxonomic scope" value="Eukaryota"/>
</dbReference>
<accession>A0A067QNX4</accession>
<gene>
    <name evidence="1" type="ORF">L798_15240</name>
</gene>
<keyword evidence="2" id="KW-1185">Reference proteome</keyword>
<dbReference type="InParanoid" id="A0A067QNX4"/>
<evidence type="ECO:0000313" key="2">
    <source>
        <dbReference type="Proteomes" id="UP000027135"/>
    </source>
</evidence>
<name>A0A067QNX4_ZOONE</name>
<evidence type="ECO:0000313" key="1">
    <source>
        <dbReference type="EMBL" id="KDR11031.1"/>
    </source>
</evidence>